<accession>A0A143DD32</accession>
<keyword evidence="2" id="KW-1185">Reference proteome</keyword>
<sequence>MELAFVATDIEWHDDDRGLACTFLSKDRYLSFRRSAGDAEPSILSMECDGMPPVEAGQIHLCTLGLSSLTVQWSCPVRGETTLQVEFQLAPTLLSLVGAVMPRLLSQNKRILRFFKA</sequence>
<dbReference type="GeneID" id="53316491"/>
<dbReference type="Proteomes" id="UP000076066">
    <property type="component" value="Chromosome"/>
</dbReference>
<organism evidence="1 2">
    <name type="scientific">Haematospirillum jordaniae</name>
    <dbReference type="NCBI Taxonomy" id="1549855"/>
    <lineage>
        <taxon>Bacteria</taxon>
        <taxon>Pseudomonadati</taxon>
        <taxon>Pseudomonadota</taxon>
        <taxon>Alphaproteobacteria</taxon>
        <taxon>Rhodospirillales</taxon>
        <taxon>Novispirillaceae</taxon>
        <taxon>Haematospirillum</taxon>
    </lineage>
</organism>
<reference evidence="1 2" key="1">
    <citation type="submission" date="2016-02" db="EMBL/GenBank/DDBJ databases">
        <title>Complete Genome of H5569, the type strain of the newly described species Haematospirillium jordaniae.</title>
        <authorList>
            <person name="Nicholson A.C."/>
            <person name="Humrighouse B.W."/>
            <person name="Loparov V."/>
            <person name="McQuiston J.R."/>
        </authorList>
    </citation>
    <scope>NUCLEOTIDE SEQUENCE [LARGE SCALE GENOMIC DNA]</scope>
    <source>
        <strain evidence="1 2">H5569</strain>
    </source>
</reference>
<dbReference type="AlphaFoldDB" id="A0A143DD32"/>
<proteinExistence type="predicted"/>
<evidence type="ECO:0000313" key="1">
    <source>
        <dbReference type="EMBL" id="AMW34627.1"/>
    </source>
</evidence>
<dbReference type="KEGG" id="hjo:AY555_04910"/>
<dbReference type="RefSeq" id="WP_066134172.1">
    <property type="nucleotide sequence ID" value="NZ_CP014525.1"/>
</dbReference>
<protein>
    <submittedName>
        <fullName evidence="1">Uncharacterized protein</fullName>
    </submittedName>
</protein>
<name>A0A143DD32_9PROT</name>
<gene>
    <name evidence="1" type="ORF">AY555_04910</name>
</gene>
<evidence type="ECO:0000313" key="2">
    <source>
        <dbReference type="Proteomes" id="UP000076066"/>
    </source>
</evidence>
<dbReference type="EMBL" id="CP014525">
    <property type="protein sequence ID" value="AMW34627.1"/>
    <property type="molecule type" value="Genomic_DNA"/>
</dbReference>